<dbReference type="EMBL" id="LT670817">
    <property type="protein sequence ID" value="SHH42934.1"/>
    <property type="molecule type" value="Genomic_DNA"/>
</dbReference>
<keyword evidence="1" id="KW-0812">Transmembrane</keyword>
<feature type="transmembrane region" description="Helical" evidence="1">
    <location>
        <begin position="25"/>
        <end position="43"/>
    </location>
</feature>
<dbReference type="RefSeq" id="WP_079603524.1">
    <property type="nucleotide sequence ID" value="NZ_LT670817.1"/>
</dbReference>
<dbReference type="AlphaFoldDB" id="A0A1M5SWN7"/>
<evidence type="ECO:0000313" key="2">
    <source>
        <dbReference type="EMBL" id="SHH42934.1"/>
    </source>
</evidence>
<name>A0A1M5SWN7_9BRAD</name>
<evidence type="ECO:0000313" key="3">
    <source>
        <dbReference type="Proteomes" id="UP000189796"/>
    </source>
</evidence>
<sequence length="63" mass="6847">MENETVPAALFRGVIRWAITPPQSYVVYLVALFLVAGSSFYVGSLRPKKPMGLGPPPMSARPN</sequence>
<keyword evidence="1" id="KW-1133">Transmembrane helix</keyword>
<keyword evidence="1" id="KW-0472">Membrane</keyword>
<accession>A0A1M5SWN7</accession>
<proteinExistence type="predicted"/>
<gene>
    <name evidence="2" type="ORF">SAMN05443248_4784</name>
</gene>
<reference evidence="2 3" key="1">
    <citation type="submission" date="2016-11" db="EMBL/GenBank/DDBJ databases">
        <authorList>
            <person name="Jaros S."/>
            <person name="Januszkiewicz K."/>
            <person name="Wedrychowicz H."/>
        </authorList>
    </citation>
    <scope>NUCLEOTIDE SEQUENCE [LARGE SCALE GENOMIC DNA]</scope>
    <source>
        <strain evidence="2 3">GAS138</strain>
    </source>
</reference>
<protein>
    <submittedName>
        <fullName evidence="2">Uncharacterized protein</fullName>
    </submittedName>
</protein>
<evidence type="ECO:0000256" key="1">
    <source>
        <dbReference type="SAM" id="Phobius"/>
    </source>
</evidence>
<dbReference type="Proteomes" id="UP000189796">
    <property type="component" value="Chromosome I"/>
</dbReference>
<organism evidence="2 3">
    <name type="scientific">Bradyrhizobium erythrophlei</name>
    <dbReference type="NCBI Taxonomy" id="1437360"/>
    <lineage>
        <taxon>Bacteria</taxon>
        <taxon>Pseudomonadati</taxon>
        <taxon>Pseudomonadota</taxon>
        <taxon>Alphaproteobacteria</taxon>
        <taxon>Hyphomicrobiales</taxon>
        <taxon>Nitrobacteraceae</taxon>
        <taxon>Bradyrhizobium</taxon>
    </lineage>
</organism>